<comment type="similarity">
    <text evidence="1">Belongs to the SurE nucleotidase family.</text>
</comment>
<keyword evidence="2" id="KW-0479">Metal-binding</keyword>
<evidence type="ECO:0000256" key="2">
    <source>
        <dbReference type="ARBA" id="ARBA00022723"/>
    </source>
</evidence>
<evidence type="ECO:0000256" key="1">
    <source>
        <dbReference type="ARBA" id="ARBA00011062"/>
    </source>
</evidence>
<dbReference type="InterPro" id="IPR002828">
    <property type="entry name" value="SurE-like_Pase/nucleotidase"/>
</dbReference>
<evidence type="ECO:0000259" key="5">
    <source>
        <dbReference type="Pfam" id="PF01975"/>
    </source>
</evidence>
<evidence type="ECO:0000256" key="3">
    <source>
        <dbReference type="ARBA" id="ARBA00022801"/>
    </source>
</evidence>
<dbReference type="AlphaFoldDB" id="A0A5C3Q1G2"/>
<dbReference type="STRING" id="1884261.A0A5C3Q1G2"/>
<keyword evidence="7" id="KW-1185">Reference proteome</keyword>
<accession>A0A5C3Q1G2</accession>
<sequence length="307" mass="32119">MLKLYSLLVPLALGVQVLSLNLMLTNDDGWATAQERAVFNTLDDAGYNLVLSAPAENQSGTGSTSRNPTVRTTPCQFNSCSPGSAVGADVSDVRLNWVNAFPVDSVRYGIQTLSPAILGGRPDFVVSGPNIGSNLGLAVVGSGTVGAAAEATKQGIPAIAFSGVSGSSVPYTTLASTPNAASSLAAQLYASLSLTILDHILSQTPPFLPANTFLNVNFPDASRCPSTAQFKFVLTRVFWNPFAVDVRWCGKGGGVFDQLPLETDVVGRTDGCFVAISMMDARDKTDAPTAEQAMVLPRLQSLLSCLP</sequence>
<organism evidence="6 7">
    <name type="scientific">Pterulicium gracile</name>
    <dbReference type="NCBI Taxonomy" id="1884261"/>
    <lineage>
        <taxon>Eukaryota</taxon>
        <taxon>Fungi</taxon>
        <taxon>Dikarya</taxon>
        <taxon>Basidiomycota</taxon>
        <taxon>Agaricomycotina</taxon>
        <taxon>Agaricomycetes</taxon>
        <taxon>Agaricomycetidae</taxon>
        <taxon>Agaricales</taxon>
        <taxon>Pleurotineae</taxon>
        <taxon>Pterulaceae</taxon>
        <taxon>Pterulicium</taxon>
    </lineage>
</organism>
<dbReference type="SUPFAM" id="SSF64167">
    <property type="entry name" value="SurE-like"/>
    <property type="match status" value="1"/>
</dbReference>
<dbReference type="PANTHER" id="PTHR30457">
    <property type="entry name" value="5'-NUCLEOTIDASE SURE"/>
    <property type="match status" value="1"/>
</dbReference>
<evidence type="ECO:0000256" key="4">
    <source>
        <dbReference type="SAM" id="SignalP"/>
    </source>
</evidence>
<dbReference type="OrthoDB" id="4018688at2759"/>
<dbReference type="Gene3D" id="3.40.1210.10">
    <property type="entry name" value="Survival protein SurE-like phosphatase/nucleotidase"/>
    <property type="match status" value="1"/>
</dbReference>
<reference evidence="6 7" key="1">
    <citation type="journal article" date="2019" name="Nat. Ecol. Evol.">
        <title>Megaphylogeny resolves global patterns of mushroom evolution.</title>
        <authorList>
            <person name="Varga T."/>
            <person name="Krizsan K."/>
            <person name="Foldi C."/>
            <person name="Dima B."/>
            <person name="Sanchez-Garcia M."/>
            <person name="Sanchez-Ramirez S."/>
            <person name="Szollosi G.J."/>
            <person name="Szarkandi J.G."/>
            <person name="Papp V."/>
            <person name="Albert L."/>
            <person name="Andreopoulos W."/>
            <person name="Angelini C."/>
            <person name="Antonin V."/>
            <person name="Barry K.W."/>
            <person name="Bougher N.L."/>
            <person name="Buchanan P."/>
            <person name="Buyck B."/>
            <person name="Bense V."/>
            <person name="Catcheside P."/>
            <person name="Chovatia M."/>
            <person name="Cooper J."/>
            <person name="Damon W."/>
            <person name="Desjardin D."/>
            <person name="Finy P."/>
            <person name="Geml J."/>
            <person name="Haridas S."/>
            <person name="Hughes K."/>
            <person name="Justo A."/>
            <person name="Karasinski D."/>
            <person name="Kautmanova I."/>
            <person name="Kiss B."/>
            <person name="Kocsube S."/>
            <person name="Kotiranta H."/>
            <person name="LaButti K.M."/>
            <person name="Lechner B.E."/>
            <person name="Liimatainen K."/>
            <person name="Lipzen A."/>
            <person name="Lukacs Z."/>
            <person name="Mihaltcheva S."/>
            <person name="Morgado L.N."/>
            <person name="Niskanen T."/>
            <person name="Noordeloos M.E."/>
            <person name="Ohm R.A."/>
            <person name="Ortiz-Santana B."/>
            <person name="Ovrebo C."/>
            <person name="Racz N."/>
            <person name="Riley R."/>
            <person name="Savchenko A."/>
            <person name="Shiryaev A."/>
            <person name="Soop K."/>
            <person name="Spirin V."/>
            <person name="Szebenyi C."/>
            <person name="Tomsovsky M."/>
            <person name="Tulloss R.E."/>
            <person name="Uehling J."/>
            <person name="Grigoriev I.V."/>
            <person name="Vagvolgyi C."/>
            <person name="Papp T."/>
            <person name="Martin F.M."/>
            <person name="Miettinen O."/>
            <person name="Hibbett D.S."/>
            <person name="Nagy L.G."/>
        </authorList>
    </citation>
    <scope>NUCLEOTIDE SEQUENCE [LARGE SCALE GENOMIC DNA]</scope>
    <source>
        <strain evidence="6 7">CBS 309.79</strain>
    </source>
</reference>
<evidence type="ECO:0000313" key="6">
    <source>
        <dbReference type="EMBL" id="TFK95935.1"/>
    </source>
</evidence>
<feature type="signal peptide" evidence="4">
    <location>
        <begin position="1"/>
        <end position="19"/>
    </location>
</feature>
<keyword evidence="4" id="KW-0732">Signal</keyword>
<dbReference type="InterPro" id="IPR036523">
    <property type="entry name" value="SurE-like_sf"/>
</dbReference>
<evidence type="ECO:0000313" key="7">
    <source>
        <dbReference type="Proteomes" id="UP000305067"/>
    </source>
</evidence>
<proteinExistence type="inferred from homology"/>
<dbReference type="InterPro" id="IPR030048">
    <property type="entry name" value="SurE"/>
</dbReference>
<protein>
    <submittedName>
        <fullName evidence="6">Sure-like protein</fullName>
    </submittedName>
</protein>
<gene>
    <name evidence="6" type="ORF">BDV98DRAFT_576905</name>
</gene>
<dbReference type="Proteomes" id="UP000305067">
    <property type="component" value="Unassembled WGS sequence"/>
</dbReference>
<dbReference type="GO" id="GO:0008252">
    <property type="term" value="F:nucleotidase activity"/>
    <property type="evidence" value="ECO:0007669"/>
    <property type="project" value="InterPro"/>
</dbReference>
<dbReference type="Pfam" id="PF01975">
    <property type="entry name" value="SurE"/>
    <property type="match status" value="1"/>
</dbReference>
<dbReference type="GO" id="GO:0046872">
    <property type="term" value="F:metal ion binding"/>
    <property type="evidence" value="ECO:0007669"/>
    <property type="project" value="UniProtKB-KW"/>
</dbReference>
<feature type="chain" id="PRO_5023046867" evidence="4">
    <location>
        <begin position="20"/>
        <end position="307"/>
    </location>
</feature>
<name>A0A5C3Q1G2_9AGAR</name>
<feature type="domain" description="Survival protein SurE-like phosphatase/nucleotidase" evidence="5">
    <location>
        <begin position="23"/>
        <end position="225"/>
    </location>
</feature>
<keyword evidence="3" id="KW-0378">Hydrolase</keyword>
<dbReference type="PANTHER" id="PTHR30457:SF0">
    <property type="entry name" value="PHOSPHATASE, PUTATIVE (AFU_ORTHOLOGUE AFUA_4G01070)-RELATED"/>
    <property type="match status" value="1"/>
</dbReference>
<dbReference type="EMBL" id="ML178870">
    <property type="protein sequence ID" value="TFK95935.1"/>
    <property type="molecule type" value="Genomic_DNA"/>
</dbReference>